<keyword evidence="5" id="KW-0964">Secreted</keyword>
<evidence type="ECO:0000313" key="19">
    <source>
        <dbReference type="Proteomes" id="UP000308092"/>
    </source>
</evidence>
<evidence type="ECO:0000256" key="13">
    <source>
        <dbReference type="ARBA" id="ARBA00023180"/>
    </source>
</evidence>
<evidence type="ECO:0000256" key="6">
    <source>
        <dbReference type="ARBA" id="ARBA00022617"/>
    </source>
</evidence>
<keyword evidence="8 15" id="KW-0479">Metal-binding</keyword>
<dbReference type="GO" id="GO:0005576">
    <property type="term" value="C:extracellular region"/>
    <property type="evidence" value="ECO:0007669"/>
    <property type="project" value="UniProtKB-SubCell"/>
</dbReference>
<dbReference type="EMBL" id="SOSA01000038">
    <property type="protein sequence ID" value="THC98661.1"/>
    <property type="molecule type" value="Genomic_DNA"/>
</dbReference>
<evidence type="ECO:0000256" key="8">
    <source>
        <dbReference type="ARBA" id="ARBA00022723"/>
    </source>
</evidence>
<feature type="chain" id="PRO_5020668812" description="CFEM domain-containing protein" evidence="16">
    <location>
        <begin position="19"/>
        <end position="139"/>
    </location>
</feature>
<comment type="similarity">
    <text evidence="3">Belongs to the RBT5 family.</text>
</comment>
<dbReference type="InterPro" id="IPR008427">
    <property type="entry name" value="Extracellular_membr_CFEM_dom"/>
</dbReference>
<organism evidence="18 19">
    <name type="scientific">Aspergillus tanneri</name>
    <dbReference type="NCBI Taxonomy" id="1220188"/>
    <lineage>
        <taxon>Eukaryota</taxon>
        <taxon>Fungi</taxon>
        <taxon>Dikarya</taxon>
        <taxon>Ascomycota</taxon>
        <taxon>Pezizomycotina</taxon>
        <taxon>Eurotiomycetes</taxon>
        <taxon>Eurotiomycetidae</taxon>
        <taxon>Eurotiales</taxon>
        <taxon>Aspergillaceae</taxon>
        <taxon>Aspergillus</taxon>
        <taxon>Aspergillus subgen. Circumdati</taxon>
    </lineage>
</organism>
<evidence type="ECO:0000256" key="7">
    <source>
        <dbReference type="ARBA" id="ARBA00022622"/>
    </source>
</evidence>
<comment type="subcellular location">
    <subcellularLocation>
        <location evidence="1">Cell membrane</location>
        <topology evidence="1">Lipid-anchor</topology>
        <topology evidence="1">GPI-anchor</topology>
    </subcellularLocation>
    <subcellularLocation>
        <location evidence="2">Secreted</location>
    </subcellularLocation>
</comment>
<evidence type="ECO:0000256" key="15">
    <source>
        <dbReference type="PROSITE-ProRule" id="PRU01356"/>
    </source>
</evidence>
<feature type="binding site" description="axial binding residue" evidence="15">
    <location>
        <position position="45"/>
    </location>
    <ligand>
        <name>heme</name>
        <dbReference type="ChEBI" id="CHEBI:30413"/>
    </ligand>
    <ligandPart>
        <name>Fe</name>
        <dbReference type="ChEBI" id="CHEBI:18248"/>
    </ligandPart>
</feature>
<sequence>MKLPLVFIAVLTAGLSNAQLGNIPRCSVNCFVNALSKDGCSELTDFSCHCQKTGLVETVTPCVRDACDQSDQVVFPSWPPHLCPTCDYRAQADVWPYLDSWIYNFRGYGSSYSLLVESWLFFACPFFFSSFILGQSLAN</sequence>
<dbReference type="PANTHER" id="PTHR37928:SF2">
    <property type="entry name" value="GPI ANCHORED CFEM DOMAIN PROTEIN (AFU_ORTHOLOGUE AFUA_6G10580)"/>
    <property type="match status" value="1"/>
</dbReference>
<comment type="caution">
    <text evidence="18">The sequence shown here is derived from an EMBL/GenBank/DDBJ whole genome shotgun (WGS) entry which is preliminary data.</text>
</comment>
<dbReference type="PROSITE" id="PS52012">
    <property type="entry name" value="CFEM"/>
    <property type="match status" value="1"/>
</dbReference>
<feature type="disulfide bond" evidence="15">
    <location>
        <begin position="50"/>
        <end position="83"/>
    </location>
</feature>
<keyword evidence="10 15" id="KW-0408">Iron</keyword>
<dbReference type="GO" id="GO:0046872">
    <property type="term" value="F:metal ion binding"/>
    <property type="evidence" value="ECO:0007669"/>
    <property type="project" value="UniProtKB-UniRule"/>
</dbReference>
<keyword evidence="4" id="KW-1003">Cell membrane</keyword>
<evidence type="ECO:0000313" key="18">
    <source>
        <dbReference type="EMBL" id="THC98661.1"/>
    </source>
</evidence>
<evidence type="ECO:0000256" key="4">
    <source>
        <dbReference type="ARBA" id="ARBA00022475"/>
    </source>
</evidence>
<evidence type="ECO:0000256" key="9">
    <source>
        <dbReference type="ARBA" id="ARBA00022729"/>
    </source>
</evidence>
<dbReference type="AlphaFoldDB" id="A0A4S3JU88"/>
<evidence type="ECO:0000256" key="1">
    <source>
        <dbReference type="ARBA" id="ARBA00004609"/>
    </source>
</evidence>
<keyword evidence="13" id="KW-0325">Glycoprotein</keyword>
<evidence type="ECO:0000256" key="11">
    <source>
        <dbReference type="ARBA" id="ARBA00023136"/>
    </source>
</evidence>
<accession>A0A4S3JU88</accession>
<dbReference type="Pfam" id="PF05730">
    <property type="entry name" value="CFEM"/>
    <property type="match status" value="1"/>
</dbReference>
<keyword evidence="19" id="KW-1185">Reference proteome</keyword>
<dbReference type="InterPro" id="IPR051735">
    <property type="entry name" value="CFEM_domain"/>
</dbReference>
<comment type="caution">
    <text evidence="15">Lacks conserved residue(s) required for the propagation of feature annotation.</text>
</comment>
<evidence type="ECO:0000256" key="14">
    <source>
        <dbReference type="ARBA" id="ARBA00023288"/>
    </source>
</evidence>
<gene>
    <name evidence="18" type="ORF">EYZ11_001864</name>
</gene>
<keyword evidence="11" id="KW-0472">Membrane</keyword>
<dbReference type="VEuPathDB" id="FungiDB:EYZ11_001864"/>
<evidence type="ECO:0000256" key="5">
    <source>
        <dbReference type="ARBA" id="ARBA00022525"/>
    </source>
</evidence>
<dbReference type="SMART" id="SM00747">
    <property type="entry name" value="CFEM"/>
    <property type="match status" value="1"/>
</dbReference>
<keyword evidence="14" id="KW-0449">Lipoprotein</keyword>
<keyword evidence="6 15" id="KW-0349">Heme</keyword>
<evidence type="ECO:0000256" key="3">
    <source>
        <dbReference type="ARBA" id="ARBA00010031"/>
    </source>
</evidence>
<feature type="domain" description="CFEM" evidence="17">
    <location>
        <begin position="1"/>
        <end position="110"/>
    </location>
</feature>
<keyword evidence="12 15" id="KW-1015">Disulfide bond</keyword>
<evidence type="ECO:0000256" key="16">
    <source>
        <dbReference type="SAM" id="SignalP"/>
    </source>
</evidence>
<dbReference type="Proteomes" id="UP000308092">
    <property type="component" value="Unassembled WGS sequence"/>
</dbReference>
<keyword evidence="9 16" id="KW-0732">Signal</keyword>
<dbReference type="GO" id="GO:0005886">
    <property type="term" value="C:plasma membrane"/>
    <property type="evidence" value="ECO:0007669"/>
    <property type="project" value="UniProtKB-SubCell"/>
</dbReference>
<protein>
    <recommendedName>
        <fullName evidence="17">CFEM domain-containing protein</fullName>
    </recommendedName>
</protein>
<evidence type="ECO:0000256" key="12">
    <source>
        <dbReference type="ARBA" id="ARBA00023157"/>
    </source>
</evidence>
<name>A0A4S3JU88_9EURO</name>
<evidence type="ECO:0000256" key="2">
    <source>
        <dbReference type="ARBA" id="ARBA00004613"/>
    </source>
</evidence>
<feature type="signal peptide" evidence="16">
    <location>
        <begin position="1"/>
        <end position="18"/>
    </location>
</feature>
<evidence type="ECO:0000259" key="17">
    <source>
        <dbReference type="PROSITE" id="PS52012"/>
    </source>
</evidence>
<dbReference type="GO" id="GO:0098552">
    <property type="term" value="C:side of membrane"/>
    <property type="evidence" value="ECO:0007669"/>
    <property type="project" value="UniProtKB-KW"/>
</dbReference>
<evidence type="ECO:0000256" key="10">
    <source>
        <dbReference type="ARBA" id="ARBA00023004"/>
    </source>
</evidence>
<dbReference type="STRING" id="1220188.A0A4S3JU88"/>
<reference evidence="18 19" key="1">
    <citation type="submission" date="2019-03" db="EMBL/GenBank/DDBJ databases">
        <title>The genome sequence of a newly discovered highly antifungal drug resistant Aspergillus species, Aspergillus tanneri NIH 1004.</title>
        <authorList>
            <person name="Mounaud S."/>
            <person name="Singh I."/>
            <person name="Joardar V."/>
            <person name="Pakala S."/>
            <person name="Pakala S."/>
            <person name="Venepally P."/>
            <person name="Hoover J."/>
            <person name="Nierman W."/>
            <person name="Chung J."/>
            <person name="Losada L."/>
        </authorList>
    </citation>
    <scope>NUCLEOTIDE SEQUENCE [LARGE SCALE GENOMIC DNA]</scope>
    <source>
        <strain evidence="18 19">NIH1004</strain>
    </source>
</reference>
<dbReference type="PANTHER" id="PTHR37928">
    <property type="entry name" value="CFEM DOMAIN PROTEIN (AFU_ORTHOLOGUE AFUA_6G14090)"/>
    <property type="match status" value="1"/>
</dbReference>
<proteinExistence type="inferred from homology"/>
<keyword evidence="7" id="KW-0336">GPI-anchor</keyword>